<dbReference type="GO" id="GO:0046872">
    <property type="term" value="F:metal ion binding"/>
    <property type="evidence" value="ECO:0007669"/>
    <property type="project" value="UniProtKB-KW"/>
</dbReference>
<gene>
    <name evidence="15" type="ORF">GCM10010989_10020</name>
</gene>
<evidence type="ECO:0000256" key="9">
    <source>
        <dbReference type="ARBA" id="ARBA00022989"/>
    </source>
</evidence>
<name>A0A916YC73_9SPHN</name>
<comment type="caution">
    <text evidence="15">The sequence shown here is derived from an EMBL/GenBank/DDBJ whole genome shotgun (WGS) entry which is preliminary data.</text>
</comment>
<evidence type="ECO:0000256" key="10">
    <source>
        <dbReference type="ARBA" id="ARBA00023004"/>
    </source>
</evidence>
<evidence type="ECO:0000256" key="1">
    <source>
        <dbReference type="ARBA" id="ARBA00001970"/>
    </source>
</evidence>
<evidence type="ECO:0000256" key="7">
    <source>
        <dbReference type="ARBA" id="ARBA00022723"/>
    </source>
</evidence>
<protein>
    <submittedName>
        <fullName evidence="15">Cytochrome b</fullName>
    </submittedName>
</protein>
<evidence type="ECO:0000256" key="2">
    <source>
        <dbReference type="ARBA" id="ARBA00004651"/>
    </source>
</evidence>
<feature type="transmembrane region" description="Helical" evidence="13">
    <location>
        <begin position="47"/>
        <end position="65"/>
    </location>
</feature>
<evidence type="ECO:0000256" key="11">
    <source>
        <dbReference type="ARBA" id="ARBA00023136"/>
    </source>
</evidence>
<dbReference type="InterPro" id="IPR011577">
    <property type="entry name" value="Cyt_b561_bac/Ni-Hgenase"/>
</dbReference>
<keyword evidence="5" id="KW-0349">Heme</keyword>
<dbReference type="AlphaFoldDB" id="A0A916YC73"/>
<accession>A0A916YC73</accession>
<evidence type="ECO:0000256" key="12">
    <source>
        <dbReference type="ARBA" id="ARBA00037975"/>
    </source>
</evidence>
<feature type="domain" description="Cytochrome b561 bacterial/Ni-hydrogenase" evidence="14">
    <location>
        <begin position="9"/>
        <end position="175"/>
    </location>
</feature>
<comment type="cofactor">
    <cofactor evidence="1">
        <name>heme b</name>
        <dbReference type="ChEBI" id="CHEBI:60344"/>
    </cofactor>
</comment>
<keyword evidence="16" id="KW-1185">Reference proteome</keyword>
<evidence type="ECO:0000256" key="4">
    <source>
        <dbReference type="ARBA" id="ARBA00022475"/>
    </source>
</evidence>
<reference evidence="15 16" key="1">
    <citation type="journal article" date="2014" name="Int. J. Syst. Evol. Microbiol.">
        <title>Complete genome sequence of Corynebacterium casei LMG S-19264T (=DSM 44701T), isolated from a smear-ripened cheese.</title>
        <authorList>
            <consortium name="US DOE Joint Genome Institute (JGI-PGF)"/>
            <person name="Walter F."/>
            <person name="Albersmeier A."/>
            <person name="Kalinowski J."/>
            <person name="Ruckert C."/>
        </authorList>
    </citation>
    <scope>NUCLEOTIDE SEQUENCE [LARGE SCALE GENOMIC DNA]</scope>
    <source>
        <strain evidence="15 16">CGMCC 1.15358</strain>
    </source>
</reference>
<evidence type="ECO:0000313" key="15">
    <source>
        <dbReference type="EMBL" id="GGD37906.1"/>
    </source>
</evidence>
<dbReference type="InterPro" id="IPR016174">
    <property type="entry name" value="Di-haem_cyt_TM"/>
</dbReference>
<dbReference type="SUPFAM" id="SSF81342">
    <property type="entry name" value="Transmembrane di-heme cytochromes"/>
    <property type="match status" value="1"/>
</dbReference>
<evidence type="ECO:0000256" key="6">
    <source>
        <dbReference type="ARBA" id="ARBA00022692"/>
    </source>
</evidence>
<keyword evidence="11 13" id="KW-0472">Membrane</keyword>
<keyword evidence="8" id="KW-0249">Electron transport</keyword>
<keyword evidence="7" id="KW-0479">Metal-binding</keyword>
<dbReference type="Pfam" id="PF01292">
    <property type="entry name" value="Ni_hydr_CYTB"/>
    <property type="match status" value="1"/>
</dbReference>
<comment type="subcellular location">
    <subcellularLocation>
        <location evidence="2">Cell membrane</location>
        <topology evidence="2">Multi-pass membrane protein</topology>
    </subcellularLocation>
</comment>
<evidence type="ECO:0000256" key="13">
    <source>
        <dbReference type="SAM" id="Phobius"/>
    </source>
</evidence>
<feature type="transmembrane region" description="Helical" evidence="13">
    <location>
        <begin position="85"/>
        <end position="107"/>
    </location>
</feature>
<keyword evidence="4" id="KW-1003">Cell membrane</keyword>
<keyword evidence="10" id="KW-0408">Iron</keyword>
<evidence type="ECO:0000313" key="16">
    <source>
        <dbReference type="Proteomes" id="UP000598997"/>
    </source>
</evidence>
<sequence>MTAAAGAERYNAVARTLHWVIALVIIGNIIGGFFHDALEDVVNVMPLHKSLGLTVLALSLVRLGWRVANPAPPLPAHTPPWEKGAAHLTHAVFYILMIGLPMTGWLVSSGSKYPLNWFGLFDVPKFGITPDGAIDGFAHETHEIMGWVAVFLIVLHVGAALRHHFVLKDDVLRRMA</sequence>
<dbReference type="PANTHER" id="PTHR30529">
    <property type="entry name" value="CYTOCHROME B561"/>
    <property type="match status" value="1"/>
</dbReference>
<keyword evidence="9 13" id="KW-1133">Transmembrane helix</keyword>
<evidence type="ECO:0000256" key="3">
    <source>
        <dbReference type="ARBA" id="ARBA00022448"/>
    </source>
</evidence>
<dbReference type="PANTHER" id="PTHR30529:SF1">
    <property type="entry name" value="CYTOCHROME B561 HOMOLOG 2"/>
    <property type="match status" value="1"/>
</dbReference>
<dbReference type="GO" id="GO:0022904">
    <property type="term" value="P:respiratory electron transport chain"/>
    <property type="evidence" value="ECO:0007669"/>
    <property type="project" value="InterPro"/>
</dbReference>
<dbReference type="InterPro" id="IPR052168">
    <property type="entry name" value="Cytochrome_b561_oxidase"/>
</dbReference>
<keyword evidence="3" id="KW-0813">Transport</keyword>
<dbReference type="GO" id="GO:0005886">
    <property type="term" value="C:plasma membrane"/>
    <property type="evidence" value="ECO:0007669"/>
    <property type="project" value="UniProtKB-SubCell"/>
</dbReference>
<feature type="transmembrane region" description="Helical" evidence="13">
    <location>
        <begin position="144"/>
        <end position="165"/>
    </location>
</feature>
<evidence type="ECO:0000256" key="5">
    <source>
        <dbReference type="ARBA" id="ARBA00022617"/>
    </source>
</evidence>
<dbReference type="GO" id="GO:0009055">
    <property type="term" value="F:electron transfer activity"/>
    <property type="evidence" value="ECO:0007669"/>
    <property type="project" value="InterPro"/>
</dbReference>
<evidence type="ECO:0000256" key="8">
    <source>
        <dbReference type="ARBA" id="ARBA00022982"/>
    </source>
</evidence>
<organism evidence="15 16">
    <name type="scientific">Croceicoccus pelagius</name>
    <dbReference type="NCBI Taxonomy" id="1703341"/>
    <lineage>
        <taxon>Bacteria</taxon>
        <taxon>Pseudomonadati</taxon>
        <taxon>Pseudomonadota</taxon>
        <taxon>Alphaproteobacteria</taxon>
        <taxon>Sphingomonadales</taxon>
        <taxon>Erythrobacteraceae</taxon>
        <taxon>Croceicoccus</taxon>
    </lineage>
</organism>
<dbReference type="GO" id="GO:0020037">
    <property type="term" value="F:heme binding"/>
    <property type="evidence" value="ECO:0007669"/>
    <property type="project" value="TreeGrafter"/>
</dbReference>
<keyword evidence="6 13" id="KW-0812">Transmembrane</keyword>
<feature type="transmembrane region" description="Helical" evidence="13">
    <location>
        <begin position="12"/>
        <end position="35"/>
    </location>
</feature>
<evidence type="ECO:0000259" key="14">
    <source>
        <dbReference type="Pfam" id="PF01292"/>
    </source>
</evidence>
<dbReference type="EMBL" id="BMIO01000003">
    <property type="protein sequence ID" value="GGD37906.1"/>
    <property type="molecule type" value="Genomic_DNA"/>
</dbReference>
<dbReference type="Proteomes" id="UP000598997">
    <property type="component" value="Unassembled WGS sequence"/>
</dbReference>
<proteinExistence type="inferred from homology"/>
<dbReference type="Gene3D" id="1.20.950.20">
    <property type="entry name" value="Transmembrane di-heme cytochromes, Chain C"/>
    <property type="match status" value="1"/>
</dbReference>
<comment type="similarity">
    <text evidence="12">Belongs to the cytochrome b561 family.</text>
</comment>